<accession>A0A381SCN2</accession>
<evidence type="ECO:0000256" key="1">
    <source>
        <dbReference type="SAM" id="Phobius"/>
    </source>
</evidence>
<organism evidence="2">
    <name type="scientific">marine metagenome</name>
    <dbReference type="NCBI Taxonomy" id="408172"/>
    <lineage>
        <taxon>unclassified sequences</taxon>
        <taxon>metagenomes</taxon>
        <taxon>ecological metagenomes</taxon>
    </lineage>
</organism>
<keyword evidence="1" id="KW-0812">Transmembrane</keyword>
<evidence type="ECO:0000313" key="2">
    <source>
        <dbReference type="EMBL" id="SVA01254.1"/>
    </source>
</evidence>
<reference evidence="2" key="1">
    <citation type="submission" date="2018-05" db="EMBL/GenBank/DDBJ databases">
        <authorList>
            <person name="Lanie J.A."/>
            <person name="Ng W.-L."/>
            <person name="Kazmierczak K.M."/>
            <person name="Andrzejewski T.M."/>
            <person name="Davidsen T.M."/>
            <person name="Wayne K.J."/>
            <person name="Tettelin H."/>
            <person name="Glass J.I."/>
            <person name="Rusch D."/>
            <person name="Podicherti R."/>
            <person name="Tsui H.-C.T."/>
            <person name="Winkler M.E."/>
        </authorList>
    </citation>
    <scope>NUCLEOTIDE SEQUENCE</scope>
</reference>
<sequence>VRPVIVSTAVGLLALVVGLVLGWPVLVALSIIFTFVQLVMVVAKTAVQRNDVRIAEQLATKQERHRRT</sequence>
<protein>
    <submittedName>
        <fullName evidence="2">Uncharacterized protein</fullName>
    </submittedName>
</protein>
<name>A0A381SCN2_9ZZZZ</name>
<proteinExistence type="predicted"/>
<gene>
    <name evidence="2" type="ORF">METZ01_LOCUS54108</name>
</gene>
<keyword evidence="1" id="KW-0472">Membrane</keyword>
<feature type="non-terminal residue" evidence="2">
    <location>
        <position position="1"/>
    </location>
</feature>
<dbReference type="EMBL" id="UINC01002885">
    <property type="protein sequence ID" value="SVA01254.1"/>
    <property type="molecule type" value="Genomic_DNA"/>
</dbReference>
<keyword evidence="1" id="KW-1133">Transmembrane helix</keyword>
<dbReference type="AlphaFoldDB" id="A0A381SCN2"/>
<feature type="transmembrane region" description="Helical" evidence="1">
    <location>
        <begin position="12"/>
        <end position="43"/>
    </location>
</feature>